<dbReference type="OMA" id="HHFLAIN"/>
<protein>
    <recommendedName>
        <fullName evidence="5">ceramide glucosyltransferase</fullName>
        <ecNumber evidence="5">2.4.1.80</ecNumber>
    </recommendedName>
</protein>
<keyword evidence="9 11" id="KW-1133">Transmembrane helix</keyword>
<feature type="transmembrane region" description="Helical" evidence="11">
    <location>
        <begin position="32"/>
        <end position="63"/>
    </location>
</feature>
<dbReference type="InterPro" id="IPR029044">
    <property type="entry name" value="Nucleotide-diphossugar_trans"/>
</dbReference>
<dbReference type="InterPro" id="IPR025993">
    <property type="entry name" value="Ceramide_glucosylTrfase"/>
</dbReference>
<dbReference type="CDD" id="cd02520">
    <property type="entry name" value="Glucosylceramide_synthase"/>
    <property type="match status" value="1"/>
</dbReference>
<dbReference type="GO" id="GO:0006679">
    <property type="term" value="P:glucosylceramide biosynthetic process"/>
    <property type="evidence" value="ECO:0007669"/>
    <property type="project" value="TreeGrafter"/>
</dbReference>
<evidence type="ECO:0000256" key="10">
    <source>
        <dbReference type="ARBA" id="ARBA00023136"/>
    </source>
</evidence>
<dbReference type="PANTHER" id="PTHR12726:SF0">
    <property type="entry name" value="CERAMIDE GLUCOSYLTRANSFERASE"/>
    <property type="match status" value="1"/>
</dbReference>
<dbReference type="Pfam" id="PF13506">
    <property type="entry name" value="Glyco_transf_21"/>
    <property type="match status" value="1"/>
</dbReference>
<dbReference type="Gene3D" id="3.90.550.10">
    <property type="entry name" value="Spore Coat Polysaccharide Biosynthesis Protein SpsA, Chain A"/>
    <property type="match status" value="1"/>
</dbReference>
<feature type="transmembrane region" description="Helical" evidence="11">
    <location>
        <begin position="318"/>
        <end position="337"/>
    </location>
</feature>
<dbReference type="PANTHER" id="PTHR12726">
    <property type="entry name" value="CERAMIDE GLUCOSYLTRANSFERASE"/>
    <property type="match status" value="1"/>
</dbReference>
<dbReference type="GO" id="GO:0008120">
    <property type="term" value="F:ceramide glucosyltransferase activity"/>
    <property type="evidence" value="ECO:0007669"/>
    <property type="project" value="UniProtKB-EC"/>
</dbReference>
<evidence type="ECO:0000256" key="2">
    <source>
        <dbReference type="ARBA" id="ARBA00004760"/>
    </source>
</evidence>
<evidence type="ECO:0000256" key="3">
    <source>
        <dbReference type="ARBA" id="ARBA00004991"/>
    </source>
</evidence>
<evidence type="ECO:0000313" key="13">
    <source>
        <dbReference type="RefSeq" id="XP_055873942.1"/>
    </source>
</evidence>
<dbReference type="GO" id="GO:0016020">
    <property type="term" value="C:membrane"/>
    <property type="evidence" value="ECO:0007669"/>
    <property type="project" value="UniProtKB-SubCell"/>
</dbReference>
<sequence length="422" mass="48472">MDSRFSFDFFFIDLFNDTSIKWSLDHVDTFEVLWILLAGVAFIEYSIVLLCTTITLIACKLYLHKPSGMLEMGDVVPGVSIIKPLMGVDPFLEYNLESHFKLAYPKFELLFCCHDDKDGAIPLVNKLHKRYPHVDMKLLIGGAKDVVNPMVQNMAPAYEAARYEFVWISSSRIEASDAILNDMISKLQILNVALVHQMPYITGGHGFGSNVEKIYFGAFHAKFYIAFNMLGFICVTGMSYMFKKTLLDQVNGLAWYGRYLAEDYFLTTALHERGRLVLSAYPAKQNVGQTTLRGFADRQIRWSKLRLNMMPLVEVLESFSYCSHLGVISALTLHHFLAINPYNFFLAHVLLWIILDYIILSYIENGPLLLSKFEFLKCWLVRELSATYILVVALLNPHIIKWHHRTFRVRLGGLTEQVKDEY</sequence>
<comment type="subcellular location">
    <subcellularLocation>
        <location evidence="1">Membrane</location>
        <topology evidence="1">Multi-pass membrane protein</topology>
    </subcellularLocation>
</comment>
<gene>
    <name evidence="13" type="primary">LOC129924134</name>
</gene>
<accession>A0A9W2ZG70</accession>
<dbReference type="EC" id="2.4.1.80" evidence="5"/>
<evidence type="ECO:0000256" key="6">
    <source>
        <dbReference type="ARBA" id="ARBA00022676"/>
    </source>
</evidence>
<dbReference type="RefSeq" id="XP_055873942.1">
    <property type="nucleotide sequence ID" value="XM_056017967.1"/>
</dbReference>
<feature type="transmembrane region" description="Helical" evidence="11">
    <location>
        <begin position="223"/>
        <end position="242"/>
    </location>
</feature>
<comment type="similarity">
    <text evidence="4">Belongs to the glycosyltransferase 2 family.</text>
</comment>
<evidence type="ECO:0000313" key="12">
    <source>
        <dbReference type="Proteomes" id="UP001165740"/>
    </source>
</evidence>
<keyword evidence="12" id="KW-1185">Reference proteome</keyword>
<evidence type="ECO:0000256" key="7">
    <source>
        <dbReference type="ARBA" id="ARBA00022679"/>
    </source>
</evidence>
<evidence type="ECO:0000256" key="4">
    <source>
        <dbReference type="ARBA" id="ARBA00006739"/>
    </source>
</evidence>
<keyword evidence="7" id="KW-0808">Transferase</keyword>
<organism evidence="12 13">
    <name type="scientific">Biomphalaria glabrata</name>
    <name type="common">Bloodfluke planorb</name>
    <name type="synonym">Freshwater snail</name>
    <dbReference type="NCBI Taxonomy" id="6526"/>
    <lineage>
        <taxon>Eukaryota</taxon>
        <taxon>Metazoa</taxon>
        <taxon>Spiralia</taxon>
        <taxon>Lophotrochozoa</taxon>
        <taxon>Mollusca</taxon>
        <taxon>Gastropoda</taxon>
        <taxon>Heterobranchia</taxon>
        <taxon>Euthyneura</taxon>
        <taxon>Panpulmonata</taxon>
        <taxon>Hygrophila</taxon>
        <taxon>Lymnaeoidea</taxon>
        <taxon>Planorbidae</taxon>
        <taxon>Biomphalaria</taxon>
    </lineage>
</organism>
<evidence type="ECO:0000256" key="11">
    <source>
        <dbReference type="SAM" id="Phobius"/>
    </source>
</evidence>
<comment type="pathway">
    <text evidence="3">Sphingolipid metabolism.</text>
</comment>
<evidence type="ECO:0000256" key="8">
    <source>
        <dbReference type="ARBA" id="ARBA00022692"/>
    </source>
</evidence>
<evidence type="ECO:0000256" key="5">
    <source>
        <dbReference type="ARBA" id="ARBA00012699"/>
    </source>
</evidence>
<evidence type="ECO:0000256" key="9">
    <source>
        <dbReference type="ARBA" id="ARBA00022989"/>
    </source>
</evidence>
<keyword evidence="6" id="KW-0328">Glycosyltransferase</keyword>
<reference evidence="13" key="1">
    <citation type="submission" date="2025-08" db="UniProtKB">
        <authorList>
            <consortium name="RefSeq"/>
        </authorList>
    </citation>
    <scope>IDENTIFICATION</scope>
</reference>
<dbReference type="GeneID" id="129924134"/>
<dbReference type="SUPFAM" id="SSF53448">
    <property type="entry name" value="Nucleotide-diphospho-sugar transferases"/>
    <property type="match status" value="1"/>
</dbReference>
<keyword evidence="10 11" id="KW-0472">Membrane</keyword>
<comment type="pathway">
    <text evidence="2">Lipid metabolism; sphingolipid metabolism.</text>
</comment>
<feature type="transmembrane region" description="Helical" evidence="11">
    <location>
        <begin position="344"/>
        <end position="363"/>
    </location>
</feature>
<evidence type="ECO:0000256" key="1">
    <source>
        <dbReference type="ARBA" id="ARBA00004141"/>
    </source>
</evidence>
<dbReference type="Proteomes" id="UP001165740">
    <property type="component" value="Chromosome 1"/>
</dbReference>
<dbReference type="OrthoDB" id="1483400at2759"/>
<proteinExistence type="inferred from homology"/>
<dbReference type="AlphaFoldDB" id="A0A9W2ZG70"/>
<name>A0A9W2ZG70_BIOGL</name>
<keyword evidence="8 11" id="KW-0812">Transmembrane</keyword>
<feature type="transmembrane region" description="Helical" evidence="11">
    <location>
        <begin position="383"/>
        <end position="400"/>
    </location>
</feature>